<evidence type="ECO:0000259" key="6">
    <source>
        <dbReference type="Pfam" id="PF00501"/>
    </source>
</evidence>
<keyword evidence="9" id="KW-1185">Reference proteome</keyword>
<name>A0A916U876_9HYPH</name>
<organism evidence="8 9">
    <name type="scientific">Chelatococcus reniformis</name>
    <dbReference type="NCBI Taxonomy" id="1494448"/>
    <lineage>
        <taxon>Bacteria</taxon>
        <taxon>Pseudomonadati</taxon>
        <taxon>Pseudomonadota</taxon>
        <taxon>Alphaproteobacteria</taxon>
        <taxon>Hyphomicrobiales</taxon>
        <taxon>Chelatococcaceae</taxon>
        <taxon>Chelatococcus</taxon>
    </lineage>
</organism>
<dbReference type="Pfam" id="PF00501">
    <property type="entry name" value="AMP-binding"/>
    <property type="match status" value="1"/>
</dbReference>
<dbReference type="PANTHER" id="PTHR24096">
    <property type="entry name" value="LONG-CHAIN-FATTY-ACID--COA LIGASE"/>
    <property type="match status" value="1"/>
</dbReference>
<dbReference type="InterPro" id="IPR020845">
    <property type="entry name" value="AMP-binding_CS"/>
</dbReference>
<evidence type="ECO:0000256" key="1">
    <source>
        <dbReference type="ARBA" id="ARBA00006432"/>
    </source>
</evidence>
<reference evidence="8" key="1">
    <citation type="journal article" date="2014" name="Int. J. Syst. Evol. Microbiol.">
        <title>Complete genome sequence of Corynebacterium casei LMG S-19264T (=DSM 44701T), isolated from a smear-ripened cheese.</title>
        <authorList>
            <consortium name="US DOE Joint Genome Institute (JGI-PGF)"/>
            <person name="Walter F."/>
            <person name="Albersmeier A."/>
            <person name="Kalinowski J."/>
            <person name="Ruckert C."/>
        </authorList>
    </citation>
    <scope>NUCLEOTIDE SEQUENCE</scope>
    <source>
        <strain evidence="8">CGMCC 1.12919</strain>
    </source>
</reference>
<reference evidence="8" key="2">
    <citation type="submission" date="2020-09" db="EMBL/GenBank/DDBJ databases">
        <authorList>
            <person name="Sun Q."/>
            <person name="Zhou Y."/>
        </authorList>
    </citation>
    <scope>NUCLEOTIDE SEQUENCE</scope>
    <source>
        <strain evidence="8">CGMCC 1.12919</strain>
    </source>
</reference>
<comment type="catalytic activity">
    <reaction evidence="3">
        <text>3-(methylsulfanyl)propanoate + ATP + CoA = 3-(methylsulfanyl)propanoyl-CoA + AMP + diphosphate</text>
        <dbReference type="Rhea" id="RHEA:43052"/>
        <dbReference type="ChEBI" id="CHEBI:30616"/>
        <dbReference type="ChEBI" id="CHEBI:33019"/>
        <dbReference type="ChEBI" id="CHEBI:49016"/>
        <dbReference type="ChEBI" id="CHEBI:57287"/>
        <dbReference type="ChEBI" id="CHEBI:82815"/>
        <dbReference type="ChEBI" id="CHEBI:456215"/>
        <dbReference type="EC" id="6.2.1.44"/>
    </reaction>
    <physiologicalReaction direction="left-to-right" evidence="3">
        <dbReference type="Rhea" id="RHEA:43053"/>
    </physiologicalReaction>
</comment>
<protein>
    <recommendedName>
        <fullName evidence="5">3-methylmercaptopropionyl-CoA ligase</fullName>
        <ecNumber evidence="4">6.2.1.44</ecNumber>
    </recommendedName>
</protein>
<dbReference type="NCBIfam" id="NF009071">
    <property type="entry name" value="PRK12406.1"/>
    <property type="match status" value="1"/>
</dbReference>
<dbReference type="PANTHER" id="PTHR24096:SF323">
    <property type="entry name" value="BLR3536 PROTEIN"/>
    <property type="match status" value="1"/>
</dbReference>
<dbReference type="SUPFAM" id="SSF56801">
    <property type="entry name" value="Acetyl-CoA synthetase-like"/>
    <property type="match status" value="1"/>
</dbReference>
<feature type="domain" description="AMP-dependent synthetase/ligase" evidence="6">
    <location>
        <begin position="14"/>
        <end position="364"/>
    </location>
</feature>
<dbReference type="InterPro" id="IPR045851">
    <property type="entry name" value="AMP-bd_C_sf"/>
</dbReference>
<keyword evidence="2" id="KW-0436">Ligase</keyword>
<evidence type="ECO:0000313" key="9">
    <source>
        <dbReference type="Proteomes" id="UP000637002"/>
    </source>
</evidence>
<evidence type="ECO:0000256" key="2">
    <source>
        <dbReference type="ARBA" id="ARBA00022598"/>
    </source>
</evidence>
<dbReference type="Pfam" id="PF13193">
    <property type="entry name" value="AMP-binding_C"/>
    <property type="match status" value="1"/>
</dbReference>
<accession>A0A916U876</accession>
<dbReference type="GO" id="GO:0016405">
    <property type="term" value="F:CoA-ligase activity"/>
    <property type="evidence" value="ECO:0007669"/>
    <property type="project" value="TreeGrafter"/>
</dbReference>
<dbReference type="InterPro" id="IPR025110">
    <property type="entry name" value="AMP-bd_C"/>
</dbReference>
<dbReference type="EC" id="6.2.1.44" evidence="4"/>
<proteinExistence type="inferred from homology"/>
<sequence>MSTVTTATQVLDKSEVDRRISQAAAGLRSLGVGPGDGVALCLRNDVAFFEVSMGAGQIGAYPVAVNWHYTVDEFRYLLEDCQAKVLVIHADLLHGLREAIPAGVAVLVVPVDEAITRAYGIGPERGRVAPSDTDWNLWREGFPARAEAPADMPSTIIYTSGTTGRPKGVRRPQASAEQAAVRGRMLATSYGFSEYLDRPEDITMAVVGPIYHSAPNANANFSYKLGANIVITPRFDPLELLQLIERHRVTHLNMVPIMFNRLLKLPEEERKRYDLSSLRFVVHAAAPCSPAVKRAMIDWWGPVINEYYGSTEMGNITFCSAQEWLDHPGTVGRTLMPGTEIRILDPDGKPLPTGEIGEVAARVHGMGDFTYHGDDAKRRKADRDGMIAPGDVGYFDADGFLYLCDRANDMIISGGVNIYPAEIEAQLHAMPGVADCAVFGIPDEEFGESVCAIVEAQPGAELTENDVTSYLRGVVAGYKLPRRIEFRTGLPREDSGKIFKRKLREPFWENAGRSI</sequence>
<dbReference type="InterPro" id="IPR042099">
    <property type="entry name" value="ANL_N_sf"/>
</dbReference>
<evidence type="ECO:0000256" key="4">
    <source>
        <dbReference type="ARBA" id="ARBA00066616"/>
    </source>
</evidence>
<dbReference type="InterPro" id="IPR000873">
    <property type="entry name" value="AMP-dep_synth/lig_dom"/>
</dbReference>
<dbReference type="AlphaFoldDB" id="A0A916U876"/>
<evidence type="ECO:0000259" key="7">
    <source>
        <dbReference type="Pfam" id="PF13193"/>
    </source>
</evidence>
<gene>
    <name evidence="8" type="ORF">GCM10010994_20270</name>
</gene>
<dbReference type="Gene3D" id="3.30.300.30">
    <property type="match status" value="1"/>
</dbReference>
<evidence type="ECO:0000256" key="5">
    <source>
        <dbReference type="ARBA" id="ARBA00067668"/>
    </source>
</evidence>
<evidence type="ECO:0000313" key="8">
    <source>
        <dbReference type="EMBL" id="GGC61600.1"/>
    </source>
</evidence>
<feature type="domain" description="AMP-binding enzyme C-terminal" evidence="7">
    <location>
        <begin position="422"/>
        <end position="497"/>
    </location>
</feature>
<dbReference type="RefSeq" id="WP_188609027.1">
    <property type="nucleotide sequence ID" value="NZ_BMGG01000003.1"/>
</dbReference>
<dbReference type="FunFam" id="3.30.300.30:FF:000008">
    <property type="entry name" value="2,3-dihydroxybenzoate-AMP ligase"/>
    <property type="match status" value="1"/>
</dbReference>
<dbReference type="Gene3D" id="3.40.50.12780">
    <property type="entry name" value="N-terminal domain of ligase-like"/>
    <property type="match status" value="1"/>
</dbReference>
<evidence type="ECO:0000256" key="3">
    <source>
        <dbReference type="ARBA" id="ARBA00051915"/>
    </source>
</evidence>
<comment type="similarity">
    <text evidence="1">Belongs to the ATP-dependent AMP-binding enzyme family.</text>
</comment>
<dbReference type="EMBL" id="BMGG01000003">
    <property type="protein sequence ID" value="GGC61600.1"/>
    <property type="molecule type" value="Genomic_DNA"/>
</dbReference>
<dbReference type="Proteomes" id="UP000637002">
    <property type="component" value="Unassembled WGS sequence"/>
</dbReference>
<dbReference type="PROSITE" id="PS00455">
    <property type="entry name" value="AMP_BINDING"/>
    <property type="match status" value="1"/>
</dbReference>
<comment type="caution">
    <text evidence="8">The sequence shown here is derived from an EMBL/GenBank/DDBJ whole genome shotgun (WGS) entry which is preliminary data.</text>
</comment>